<evidence type="ECO:0000313" key="2">
    <source>
        <dbReference type="Proteomes" id="UP000789759"/>
    </source>
</evidence>
<dbReference type="Proteomes" id="UP000789759">
    <property type="component" value="Unassembled WGS sequence"/>
</dbReference>
<proteinExistence type="predicted"/>
<dbReference type="AlphaFoldDB" id="A0A9N9C524"/>
<comment type="caution">
    <text evidence="1">The sequence shown here is derived from an EMBL/GenBank/DDBJ whole genome shotgun (WGS) entry which is preliminary data.</text>
</comment>
<protein>
    <submittedName>
        <fullName evidence="1">22480_t:CDS:1</fullName>
    </submittedName>
</protein>
<keyword evidence="2" id="KW-1185">Reference proteome</keyword>
<reference evidence="1" key="1">
    <citation type="submission" date="2021-06" db="EMBL/GenBank/DDBJ databases">
        <authorList>
            <person name="Kallberg Y."/>
            <person name="Tangrot J."/>
            <person name="Rosling A."/>
        </authorList>
    </citation>
    <scope>NUCLEOTIDE SEQUENCE</scope>
    <source>
        <strain evidence="1">FL966</strain>
    </source>
</reference>
<feature type="non-terminal residue" evidence="1">
    <location>
        <position position="1"/>
    </location>
</feature>
<gene>
    <name evidence="1" type="ORF">CPELLU_LOCUS6372</name>
</gene>
<organism evidence="1 2">
    <name type="scientific">Cetraspora pellucida</name>
    <dbReference type="NCBI Taxonomy" id="1433469"/>
    <lineage>
        <taxon>Eukaryota</taxon>
        <taxon>Fungi</taxon>
        <taxon>Fungi incertae sedis</taxon>
        <taxon>Mucoromycota</taxon>
        <taxon>Glomeromycotina</taxon>
        <taxon>Glomeromycetes</taxon>
        <taxon>Diversisporales</taxon>
        <taxon>Gigasporaceae</taxon>
        <taxon>Cetraspora</taxon>
    </lineage>
</organism>
<accession>A0A9N9C524</accession>
<dbReference type="EMBL" id="CAJVQA010003938">
    <property type="protein sequence ID" value="CAG8587322.1"/>
    <property type="molecule type" value="Genomic_DNA"/>
</dbReference>
<name>A0A9N9C524_9GLOM</name>
<evidence type="ECO:0000313" key="1">
    <source>
        <dbReference type="EMBL" id="CAG8587322.1"/>
    </source>
</evidence>
<sequence>ENLDLNDKIFIDDLENFLNEEDNKDLLLNPNKILKNINKQIRQILEQDNYD</sequence>